<keyword evidence="3" id="KW-1185">Reference proteome</keyword>
<accession>A0A5P1RCT7</accession>
<dbReference type="OrthoDB" id="179763at2"/>
<keyword evidence="2" id="KW-0808">Transferase</keyword>
<dbReference type="InterPro" id="IPR002575">
    <property type="entry name" value="Aminoglycoside_PTrfase"/>
</dbReference>
<organism evidence="2 3">
    <name type="scientific">Neptunomonas concharum</name>
    <dbReference type="NCBI Taxonomy" id="1031538"/>
    <lineage>
        <taxon>Bacteria</taxon>
        <taxon>Pseudomonadati</taxon>
        <taxon>Pseudomonadota</taxon>
        <taxon>Gammaproteobacteria</taxon>
        <taxon>Oceanospirillales</taxon>
        <taxon>Oceanospirillaceae</taxon>
        <taxon>Neptunomonas</taxon>
    </lineage>
</organism>
<dbReference type="KEGG" id="ncu:F0U83_10415"/>
<proteinExistence type="predicted"/>
<dbReference type="SUPFAM" id="SSF56112">
    <property type="entry name" value="Protein kinase-like (PK-like)"/>
    <property type="match status" value="1"/>
</dbReference>
<protein>
    <submittedName>
        <fullName evidence="2">Phosphotransferase</fullName>
    </submittedName>
</protein>
<dbReference type="Gene3D" id="3.30.200.20">
    <property type="entry name" value="Phosphorylase Kinase, domain 1"/>
    <property type="match status" value="1"/>
</dbReference>
<evidence type="ECO:0000259" key="1">
    <source>
        <dbReference type="Pfam" id="PF01636"/>
    </source>
</evidence>
<dbReference type="RefSeq" id="WP_138987598.1">
    <property type="nucleotide sequence ID" value="NZ_CP043869.1"/>
</dbReference>
<dbReference type="GO" id="GO:0016740">
    <property type="term" value="F:transferase activity"/>
    <property type="evidence" value="ECO:0007669"/>
    <property type="project" value="UniProtKB-KW"/>
</dbReference>
<feature type="domain" description="Aminoglycoside phosphotransferase" evidence="1">
    <location>
        <begin position="15"/>
        <end position="195"/>
    </location>
</feature>
<evidence type="ECO:0000313" key="2">
    <source>
        <dbReference type="EMBL" id="QEQ97092.1"/>
    </source>
</evidence>
<sequence length="245" mass="27398">MALTLAGWRPLEGHSGTTNTLFVGTYKNQPAVLRINCRSDIPGINRQREQQVLARIAGFSWAPDVLESSVDQLILCEYQELSNMPAQADLLAIVAQWQSISDVPEQKYDLIWKGYQEKIDAISASEQRASLQENLDRTRRLFGALPKIPYCLAHHDLHIGNLLQNKQQLVVLDWEYAGLGSPWLDVAALSEEFGCEEAALAKLPLFEHLNTADFQSALKTAIALRSELNQLWYALVQPESADVKG</sequence>
<name>A0A5P1RCT7_9GAMM</name>
<dbReference type="EMBL" id="CP043869">
    <property type="protein sequence ID" value="QEQ97092.1"/>
    <property type="molecule type" value="Genomic_DNA"/>
</dbReference>
<reference evidence="2 3" key="1">
    <citation type="journal article" date="2019" name="Biochem. Eng. J.">
        <title>Metabolic engineering of the marine bacteria Neptunomonas concharum for the production of acetoin and meso-2,3-butanediol from acetate.</title>
        <authorList>
            <person name="Li W."/>
            <person name="Pu N."/>
            <person name="Liu C.-X."/>
            <person name="Yuan Q.-P."/>
            <person name="Li Z.-J."/>
        </authorList>
    </citation>
    <scope>NUCLEOTIDE SEQUENCE [LARGE SCALE GENOMIC DNA]</scope>
    <source>
        <strain evidence="2 3">JCM17730</strain>
    </source>
</reference>
<dbReference type="InterPro" id="IPR011009">
    <property type="entry name" value="Kinase-like_dom_sf"/>
</dbReference>
<dbReference type="Pfam" id="PF01636">
    <property type="entry name" value="APH"/>
    <property type="match status" value="1"/>
</dbReference>
<dbReference type="Gene3D" id="3.90.1200.10">
    <property type="match status" value="1"/>
</dbReference>
<evidence type="ECO:0000313" key="3">
    <source>
        <dbReference type="Proteomes" id="UP000324760"/>
    </source>
</evidence>
<dbReference type="Proteomes" id="UP000324760">
    <property type="component" value="Chromosome"/>
</dbReference>
<gene>
    <name evidence="2" type="ORF">F0U83_10415</name>
</gene>
<dbReference type="AlphaFoldDB" id="A0A5P1RCT7"/>